<dbReference type="PROSITE" id="PS50001">
    <property type="entry name" value="SH2"/>
    <property type="match status" value="1"/>
</dbReference>
<dbReference type="SUPFAM" id="SSF55550">
    <property type="entry name" value="SH2 domain"/>
    <property type="match status" value="1"/>
</dbReference>
<keyword evidence="7" id="KW-0727">SH2 domain</keyword>
<keyword evidence="5 9" id="KW-0829">Tyrosine-protein kinase</keyword>
<dbReference type="PANTHER" id="PTHR24418">
    <property type="entry name" value="TYROSINE-PROTEIN KINASE"/>
    <property type="match status" value="1"/>
</dbReference>
<evidence type="ECO:0000256" key="9">
    <source>
        <dbReference type="RuleBase" id="RU362096"/>
    </source>
</evidence>
<dbReference type="FunFam" id="3.30.200.20:FF:000518">
    <property type="entry name" value="Tyrosine-protein kinase"/>
    <property type="match status" value="1"/>
</dbReference>
<dbReference type="Pfam" id="PF07714">
    <property type="entry name" value="PK_Tyr_Ser-Thr"/>
    <property type="match status" value="1"/>
</dbReference>
<evidence type="ECO:0000256" key="1">
    <source>
        <dbReference type="ARBA" id="ARBA00022679"/>
    </source>
</evidence>
<feature type="domain" description="SH2" evidence="11">
    <location>
        <begin position="20"/>
        <end position="122"/>
    </location>
</feature>
<evidence type="ECO:0000256" key="5">
    <source>
        <dbReference type="ARBA" id="ARBA00023137"/>
    </source>
</evidence>
<evidence type="ECO:0000256" key="4">
    <source>
        <dbReference type="ARBA" id="ARBA00022840"/>
    </source>
</evidence>
<dbReference type="Gene3D" id="3.30.200.20">
    <property type="entry name" value="Phosphorylase Kinase, domain 1"/>
    <property type="match status" value="1"/>
</dbReference>
<evidence type="ECO:0000256" key="7">
    <source>
        <dbReference type="PROSITE-ProRule" id="PRU00191"/>
    </source>
</evidence>
<dbReference type="InterPro" id="IPR017441">
    <property type="entry name" value="Protein_kinase_ATP_BS"/>
</dbReference>
<dbReference type="InterPro" id="IPR011009">
    <property type="entry name" value="Kinase-like_dom_sf"/>
</dbReference>
<evidence type="ECO:0000256" key="6">
    <source>
        <dbReference type="ARBA" id="ARBA00051245"/>
    </source>
</evidence>
<dbReference type="InterPro" id="IPR055491">
    <property type="entry name" value="DUF7063"/>
</dbReference>
<dbReference type="Pfam" id="PF23205">
    <property type="entry name" value="DUF7063"/>
    <property type="match status" value="1"/>
</dbReference>
<dbReference type="InterPro" id="IPR000980">
    <property type="entry name" value="SH2"/>
</dbReference>
<keyword evidence="2 8" id="KW-0547">Nucleotide-binding</keyword>
<dbReference type="InterPro" id="IPR036860">
    <property type="entry name" value="SH2_dom_sf"/>
</dbReference>
<keyword evidence="4 8" id="KW-0067">ATP-binding</keyword>
<feature type="domain" description="Protein kinase" evidence="12">
    <location>
        <begin position="134"/>
        <end position="383"/>
    </location>
</feature>
<dbReference type="Gene3D" id="3.30.505.10">
    <property type="entry name" value="SH2 domain"/>
    <property type="match status" value="1"/>
</dbReference>
<protein>
    <recommendedName>
        <fullName evidence="9">Tyrosine-protein kinase</fullName>
        <ecNumber evidence="9">2.7.10.2</ecNumber>
    </recommendedName>
</protein>
<evidence type="ECO:0000313" key="13">
    <source>
        <dbReference type="EMBL" id="CAJ0578279.1"/>
    </source>
</evidence>
<feature type="region of interest" description="Disordered" evidence="10">
    <location>
        <begin position="429"/>
        <end position="467"/>
    </location>
</feature>
<keyword evidence="1 9" id="KW-0808">Transferase</keyword>
<evidence type="ECO:0000256" key="2">
    <source>
        <dbReference type="ARBA" id="ARBA00022741"/>
    </source>
</evidence>
<evidence type="ECO:0000259" key="12">
    <source>
        <dbReference type="PROSITE" id="PS50011"/>
    </source>
</evidence>
<dbReference type="InterPro" id="IPR020635">
    <property type="entry name" value="Tyr_kinase_cat_dom"/>
</dbReference>
<dbReference type="InterPro" id="IPR035849">
    <property type="entry name" value="Fes/Fps/Fer_SH2"/>
</dbReference>
<evidence type="ECO:0000259" key="11">
    <source>
        <dbReference type="PROSITE" id="PS50001"/>
    </source>
</evidence>
<dbReference type="Gene3D" id="1.10.510.10">
    <property type="entry name" value="Transferase(Phosphotransferase) domain 1"/>
    <property type="match status" value="1"/>
</dbReference>
<dbReference type="SMART" id="SM00252">
    <property type="entry name" value="SH2"/>
    <property type="match status" value="1"/>
</dbReference>
<dbReference type="PROSITE" id="PS00107">
    <property type="entry name" value="PROTEIN_KINASE_ATP"/>
    <property type="match status" value="1"/>
</dbReference>
<gene>
    <name evidence="13" type="ORF">MSPICULIGERA_LOCUS16538</name>
</gene>
<evidence type="ECO:0000256" key="3">
    <source>
        <dbReference type="ARBA" id="ARBA00022777"/>
    </source>
</evidence>
<feature type="compositionally biased region" description="Low complexity" evidence="10">
    <location>
        <begin position="429"/>
        <end position="439"/>
    </location>
</feature>
<dbReference type="EMBL" id="CATQJA010002653">
    <property type="protein sequence ID" value="CAJ0578279.1"/>
    <property type="molecule type" value="Genomic_DNA"/>
</dbReference>
<comment type="caution">
    <text evidence="13">The sequence shown here is derived from an EMBL/GenBank/DDBJ whole genome shotgun (WGS) entry which is preliminary data.</text>
</comment>
<comment type="catalytic activity">
    <reaction evidence="6 9">
        <text>L-tyrosyl-[protein] + ATP = O-phospho-L-tyrosyl-[protein] + ADP + H(+)</text>
        <dbReference type="Rhea" id="RHEA:10596"/>
        <dbReference type="Rhea" id="RHEA-COMP:10136"/>
        <dbReference type="Rhea" id="RHEA-COMP:20101"/>
        <dbReference type="ChEBI" id="CHEBI:15378"/>
        <dbReference type="ChEBI" id="CHEBI:30616"/>
        <dbReference type="ChEBI" id="CHEBI:46858"/>
        <dbReference type="ChEBI" id="CHEBI:61978"/>
        <dbReference type="ChEBI" id="CHEBI:456216"/>
        <dbReference type="EC" id="2.7.10.2"/>
    </reaction>
</comment>
<keyword evidence="14" id="KW-1185">Reference proteome</keyword>
<dbReference type="AlphaFoldDB" id="A0AA36D2A8"/>
<dbReference type="PROSITE" id="PS50011">
    <property type="entry name" value="PROTEIN_KINASE_DOM"/>
    <property type="match status" value="1"/>
</dbReference>
<feature type="compositionally biased region" description="Basic residues" evidence="10">
    <location>
        <begin position="440"/>
        <end position="449"/>
    </location>
</feature>
<dbReference type="InterPro" id="IPR000719">
    <property type="entry name" value="Prot_kinase_dom"/>
</dbReference>
<dbReference type="SUPFAM" id="SSF56112">
    <property type="entry name" value="Protein kinase-like (PK-like)"/>
    <property type="match status" value="1"/>
</dbReference>
<evidence type="ECO:0000256" key="10">
    <source>
        <dbReference type="SAM" id="MobiDB-lite"/>
    </source>
</evidence>
<dbReference type="InterPro" id="IPR001245">
    <property type="entry name" value="Ser-Thr/Tyr_kinase_cat_dom"/>
</dbReference>
<feature type="compositionally biased region" description="Basic and acidic residues" evidence="10">
    <location>
        <begin position="451"/>
        <end position="461"/>
    </location>
</feature>
<dbReference type="SMART" id="SM00219">
    <property type="entry name" value="TyrKc"/>
    <property type="match status" value="1"/>
</dbReference>
<dbReference type="GO" id="GO:0005524">
    <property type="term" value="F:ATP binding"/>
    <property type="evidence" value="ECO:0007669"/>
    <property type="project" value="UniProtKB-UniRule"/>
</dbReference>
<dbReference type="GO" id="GO:0004715">
    <property type="term" value="F:non-membrane spanning protein tyrosine kinase activity"/>
    <property type="evidence" value="ECO:0007669"/>
    <property type="project" value="UniProtKB-EC"/>
</dbReference>
<keyword evidence="3 9" id="KW-0418">Kinase</keyword>
<dbReference type="PROSITE" id="PS00109">
    <property type="entry name" value="PROTEIN_KINASE_TYR"/>
    <property type="match status" value="1"/>
</dbReference>
<name>A0AA36D2A8_9BILA</name>
<dbReference type="CDD" id="cd00192">
    <property type="entry name" value="PTKc"/>
    <property type="match status" value="1"/>
</dbReference>
<dbReference type="InterPro" id="IPR008266">
    <property type="entry name" value="Tyr_kinase_AS"/>
</dbReference>
<accession>A0AA36D2A8</accession>
<organism evidence="13 14">
    <name type="scientific">Mesorhabditis spiculigera</name>
    <dbReference type="NCBI Taxonomy" id="96644"/>
    <lineage>
        <taxon>Eukaryota</taxon>
        <taxon>Metazoa</taxon>
        <taxon>Ecdysozoa</taxon>
        <taxon>Nematoda</taxon>
        <taxon>Chromadorea</taxon>
        <taxon>Rhabditida</taxon>
        <taxon>Rhabditina</taxon>
        <taxon>Rhabditomorpha</taxon>
        <taxon>Rhabditoidea</taxon>
        <taxon>Rhabditidae</taxon>
        <taxon>Mesorhabditinae</taxon>
        <taxon>Mesorhabditis</taxon>
    </lineage>
</organism>
<dbReference type="EC" id="2.7.10.2" evidence="9"/>
<dbReference type="Proteomes" id="UP001177023">
    <property type="component" value="Unassembled WGS sequence"/>
</dbReference>
<proteinExistence type="inferred from homology"/>
<comment type="similarity">
    <text evidence="9">Belongs to the protein kinase superfamily. Tyr protein kinase family.</text>
</comment>
<dbReference type="InterPro" id="IPR050198">
    <property type="entry name" value="Non-receptor_tyrosine_kinases"/>
</dbReference>
<sequence length="467" mass="52135">MSVQPSSTATGTAPIEELEYYHGLLPREDLPALLNKEGDYLLRCTQVKTGEDRRTILSMAFGSDGKIKHGHYIITQEKDPPNLFTIDKTICKPTIDELVQEYKALGIPLKKEVPNTTLLHPVNRPKWELRADAVTTGKKLGDGEFGDVLQGKLKQEALPEIDVAVKVARNDSISKEKIKEVMKEARLMRDIDHPNVVRIFGVVVEKDPLMIVMELSVRIPPDRRLMYIQDAAWGIEYLHHKKIIHRDLAARNCLLVKLPNGDQSVKISDFGLSRLGDAYAIKTSRKVPIRWLAPETVVNFTYTQKTDVWAYGILVWEVYTNGDEPYAGETNQKVKEKVLAGELLTFPSMASIEVVNLIKGHCWDKDVGRRYTMADVARKLEAMNNRQPPAVQATIRKAGSSNQGVDEALAVPLPAMMAVIPVPPAVPAATPIAAPPRKTAPTKKRHGKTTKSNEMRTADSGKRKRKH</sequence>
<dbReference type="CDD" id="cd10361">
    <property type="entry name" value="SH2_Fps_family"/>
    <property type="match status" value="1"/>
</dbReference>
<dbReference type="PRINTS" id="PR00109">
    <property type="entry name" value="TYRKINASE"/>
</dbReference>
<evidence type="ECO:0000313" key="14">
    <source>
        <dbReference type="Proteomes" id="UP001177023"/>
    </source>
</evidence>
<evidence type="ECO:0000256" key="8">
    <source>
        <dbReference type="PROSITE-ProRule" id="PRU10141"/>
    </source>
</evidence>
<reference evidence="13" key="1">
    <citation type="submission" date="2023-06" db="EMBL/GenBank/DDBJ databases">
        <authorList>
            <person name="Delattre M."/>
        </authorList>
    </citation>
    <scope>NUCLEOTIDE SEQUENCE</scope>
    <source>
        <strain evidence="13">AF72</strain>
    </source>
</reference>
<feature type="non-terminal residue" evidence="13">
    <location>
        <position position="1"/>
    </location>
</feature>
<feature type="binding site" evidence="8">
    <location>
        <position position="166"/>
    </location>
    <ligand>
        <name>ATP</name>
        <dbReference type="ChEBI" id="CHEBI:30616"/>
    </ligand>
</feature>